<keyword evidence="1" id="KW-0812">Transmembrane</keyword>
<dbReference type="InParanoid" id="Q6BND4"/>
<accession>Q6BND4</accession>
<dbReference type="EMBL" id="CR382137">
    <property type="protein sequence ID" value="CAG88570.1"/>
    <property type="molecule type" value="Genomic_DNA"/>
</dbReference>
<organism evidence="2 3">
    <name type="scientific">Debaryomyces hansenii (strain ATCC 36239 / CBS 767 / BCRC 21394 / JCM 1990 / NBRC 0083 / IGC 2968)</name>
    <name type="common">Yeast</name>
    <name type="synonym">Torulaspora hansenii</name>
    <dbReference type="NCBI Taxonomy" id="284592"/>
    <lineage>
        <taxon>Eukaryota</taxon>
        <taxon>Fungi</taxon>
        <taxon>Dikarya</taxon>
        <taxon>Ascomycota</taxon>
        <taxon>Saccharomycotina</taxon>
        <taxon>Pichiomycetes</taxon>
        <taxon>Debaryomycetaceae</taxon>
        <taxon>Debaryomyces</taxon>
    </lineage>
</organism>
<keyword evidence="3" id="KW-1185">Reference proteome</keyword>
<dbReference type="Proteomes" id="UP000000599">
    <property type="component" value="Chromosome E"/>
</dbReference>
<feature type="transmembrane region" description="Helical" evidence="1">
    <location>
        <begin position="40"/>
        <end position="58"/>
    </location>
</feature>
<protein>
    <submittedName>
        <fullName evidence="2">DEHA2E22660p</fullName>
    </submittedName>
</protein>
<gene>
    <name evidence="2" type="ordered locus">DEHA2E22660g</name>
</gene>
<evidence type="ECO:0000313" key="3">
    <source>
        <dbReference type="Proteomes" id="UP000000599"/>
    </source>
</evidence>
<keyword evidence="1" id="KW-0472">Membrane</keyword>
<dbReference type="VEuPathDB" id="FungiDB:DEHA2E22660g"/>
<evidence type="ECO:0000256" key="1">
    <source>
        <dbReference type="SAM" id="Phobius"/>
    </source>
</evidence>
<reference evidence="2 3" key="1">
    <citation type="journal article" date="2004" name="Nature">
        <title>Genome evolution in yeasts.</title>
        <authorList>
            <consortium name="Genolevures"/>
            <person name="Dujon B."/>
            <person name="Sherman D."/>
            <person name="Fischer G."/>
            <person name="Durrens P."/>
            <person name="Casaregola S."/>
            <person name="Lafontaine I."/>
            <person name="de Montigny J."/>
            <person name="Marck C."/>
            <person name="Neuveglise C."/>
            <person name="Talla E."/>
            <person name="Goffard N."/>
            <person name="Frangeul L."/>
            <person name="Aigle M."/>
            <person name="Anthouard V."/>
            <person name="Babour A."/>
            <person name="Barbe V."/>
            <person name="Barnay S."/>
            <person name="Blanchin S."/>
            <person name="Beckerich J.M."/>
            <person name="Beyne E."/>
            <person name="Bleykasten C."/>
            <person name="Boisrame A."/>
            <person name="Boyer J."/>
            <person name="Cattolico L."/>
            <person name="Confanioleri F."/>
            <person name="de Daruvar A."/>
            <person name="Despons L."/>
            <person name="Fabre E."/>
            <person name="Fairhead C."/>
            <person name="Ferry-Dumazet H."/>
            <person name="Groppi A."/>
            <person name="Hantraye F."/>
            <person name="Hennequin C."/>
            <person name="Jauniaux N."/>
            <person name="Joyet P."/>
            <person name="Kachouri R."/>
            <person name="Kerrest A."/>
            <person name="Koszul R."/>
            <person name="Lemaire M."/>
            <person name="Lesur I."/>
            <person name="Ma L."/>
            <person name="Muller H."/>
            <person name="Nicaud J.M."/>
            <person name="Nikolski M."/>
            <person name="Oztas S."/>
            <person name="Ozier-Kalogeropoulos O."/>
            <person name="Pellenz S."/>
            <person name="Potier S."/>
            <person name="Richard G.F."/>
            <person name="Straub M.L."/>
            <person name="Suleau A."/>
            <person name="Swennene D."/>
            <person name="Tekaia F."/>
            <person name="Wesolowski-Louvel M."/>
            <person name="Westhof E."/>
            <person name="Wirth B."/>
            <person name="Zeniou-Meyer M."/>
            <person name="Zivanovic I."/>
            <person name="Bolotin-Fukuhara M."/>
            <person name="Thierry A."/>
            <person name="Bouchier C."/>
            <person name="Caudron B."/>
            <person name="Scarpelli C."/>
            <person name="Gaillardin C."/>
            <person name="Weissenbach J."/>
            <person name="Wincker P."/>
            <person name="Souciet J.L."/>
        </authorList>
    </citation>
    <scope>NUCLEOTIDE SEQUENCE [LARGE SCALE GENOMIC DNA]</scope>
    <source>
        <strain evidence="3">ATCC 36239 / CBS 767 / BCRC 21394 / JCM 1990 / NBRC 0083 / IGC 2968</strain>
    </source>
</reference>
<dbReference type="KEGG" id="dha:DEHA2E22660g"/>
<dbReference type="AlphaFoldDB" id="Q6BND4"/>
<keyword evidence="1" id="KW-1133">Transmembrane helix</keyword>
<dbReference type="RefSeq" id="XP_460286.1">
    <property type="nucleotide sequence ID" value="XM_460286.1"/>
</dbReference>
<dbReference type="GeneID" id="2903000"/>
<name>Q6BND4_DEBHA</name>
<proteinExistence type="predicted"/>
<evidence type="ECO:0000313" key="2">
    <source>
        <dbReference type="EMBL" id="CAG88570.1"/>
    </source>
</evidence>
<sequence length="81" mass="8897">MAPSPSSDPLLLKEHEYYNTGNLQSVLPFLQSNDDYSSSSGSNIILGMIAFVIVGLLINKRKSWVLNAVDTCYGQIWKGSC</sequence>
<dbReference type="HOGENOM" id="CLU_2573839_0_0_1"/>